<evidence type="ECO:0000313" key="3">
    <source>
        <dbReference type="EMBL" id="CAF4200586.1"/>
    </source>
</evidence>
<comment type="caution">
    <text evidence="2">The sequence shown here is derived from an EMBL/GenBank/DDBJ whole genome shotgun (WGS) entry which is preliminary data.</text>
</comment>
<keyword evidence="1" id="KW-0732">Signal</keyword>
<evidence type="ECO:0000313" key="2">
    <source>
        <dbReference type="EMBL" id="CAF1384153.1"/>
    </source>
</evidence>
<sequence>MFAAQAAYPAGASPAAVAAADVNGDGKHDIIVENRVSNNVNVLLKKRKGTI</sequence>
<organism evidence="2 4">
    <name type="scientific">Rotaria magnacalcarata</name>
    <dbReference type="NCBI Taxonomy" id="392030"/>
    <lineage>
        <taxon>Eukaryota</taxon>
        <taxon>Metazoa</taxon>
        <taxon>Spiralia</taxon>
        <taxon>Gnathifera</taxon>
        <taxon>Rotifera</taxon>
        <taxon>Eurotatoria</taxon>
        <taxon>Bdelloidea</taxon>
        <taxon>Philodinida</taxon>
        <taxon>Philodinidae</taxon>
        <taxon>Rotaria</taxon>
    </lineage>
</organism>
<evidence type="ECO:0000313" key="4">
    <source>
        <dbReference type="Proteomes" id="UP000663855"/>
    </source>
</evidence>
<name>A0A815JUP2_9BILA</name>
<dbReference type="InterPro" id="IPR013517">
    <property type="entry name" value="FG-GAP"/>
</dbReference>
<evidence type="ECO:0008006" key="5">
    <source>
        <dbReference type="Google" id="ProtNLM"/>
    </source>
</evidence>
<proteinExistence type="predicted"/>
<evidence type="ECO:0000256" key="1">
    <source>
        <dbReference type="ARBA" id="ARBA00022729"/>
    </source>
</evidence>
<dbReference type="InterPro" id="IPR028994">
    <property type="entry name" value="Integrin_alpha_N"/>
</dbReference>
<protein>
    <recommendedName>
        <fullName evidence="5">VCBS repeat-containing protein</fullName>
    </recommendedName>
</protein>
<dbReference type="EMBL" id="CAJOBH010017596">
    <property type="protein sequence ID" value="CAF4200586.1"/>
    <property type="molecule type" value="Genomic_DNA"/>
</dbReference>
<dbReference type="AlphaFoldDB" id="A0A815JUP2"/>
<dbReference type="Pfam" id="PF01839">
    <property type="entry name" value="FG-GAP"/>
    <property type="match status" value="1"/>
</dbReference>
<gene>
    <name evidence="3" type="ORF">BYL167_LOCUS23625</name>
    <name evidence="2" type="ORF">CJN711_LOCUS21104</name>
</gene>
<dbReference type="SUPFAM" id="SSF69318">
    <property type="entry name" value="Integrin alpha N-terminal domain"/>
    <property type="match status" value="1"/>
</dbReference>
<dbReference type="Proteomes" id="UP000663855">
    <property type="component" value="Unassembled WGS sequence"/>
</dbReference>
<dbReference type="Proteomes" id="UP000681967">
    <property type="component" value="Unassembled WGS sequence"/>
</dbReference>
<feature type="non-terminal residue" evidence="2">
    <location>
        <position position="51"/>
    </location>
</feature>
<reference evidence="2" key="1">
    <citation type="submission" date="2021-02" db="EMBL/GenBank/DDBJ databases">
        <authorList>
            <person name="Nowell W R."/>
        </authorList>
    </citation>
    <scope>NUCLEOTIDE SEQUENCE</scope>
</reference>
<dbReference type="EMBL" id="CAJNOV010009992">
    <property type="protein sequence ID" value="CAF1384153.1"/>
    <property type="molecule type" value="Genomic_DNA"/>
</dbReference>
<accession>A0A815JUP2</accession>